<organism evidence="3 4">
    <name type="scientific">Salibacterium salarium</name>
    <dbReference type="NCBI Taxonomy" id="284579"/>
    <lineage>
        <taxon>Bacteria</taxon>
        <taxon>Bacillati</taxon>
        <taxon>Bacillota</taxon>
        <taxon>Bacilli</taxon>
        <taxon>Bacillales</taxon>
        <taxon>Bacillaceae</taxon>
    </lineage>
</organism>
<keyword evidence="2" id="KW-1133">Transmembrane helix</keyword>
<evidence type="ECO:0000256" key="1">
    <source>
        <dbReference type="PIRNR" id="PIRNR038973"/>
    </source>
</evidence>
<dbReference type="GO" id="GO:0030435">
    <property type="term" value="P:sporulation resulting in formation of a cellular spore"/>
    <property type="evidence" value="ECO:0007669"/>
    <property type="project" value="UniProtKB-KW"/>
</dbReference>
<evidence type="ECO:0000256" key="2">
    <source>
        <dbReference type="SAM" id="Phobius"/>
    </source>
</evidence>
<dbReference type="OrthoDB" id="2065033at2"/>
<dbReference type="InterPro" id="IPR014196">
    <property type="entry name" value="SpoIIM"/>
</dbReference>
<comment type="caution">
    <text evidence="3">The sequence shown here is derived from an EMBL/GenBank/DDBJ whole genome shotgun (WGS) entry which is preliminary data.</text>
</comment>
<gene>
    <name evidence="3" type="primary">spoIIM</name>
    <name evidence="3" type="ORF">D7Z54_17660</name>
</gene>
<dbReference type="GO" id="GO:0005886">
    <property type="term" value="C:plasma membrane"/>
    <property type="evidence" value="ECO:0007669"/>
    <property type="project" value="UniProtKB-SubCell"/>
</dbReference>
<keyword evidence="1" id="KW-0749">Sporulation</keyword>
<comment type="function">
    <text evidence="1">Required for complete septum migration and engulfment of the forespore compartment during sporulation. Required for stabilizing and recruiting of SpoIIP to the septal membrane.</text>
</comment>
<keyword evidence="4" id="KW-1185">Reference proteome</keyword>
<dbReference type="RefSeq" id="WP_125557452.1">
    <property type="nucleotide sequence ID" value="NZ_RBVX01000018.1"/>
</dbReference>
<dbReference type="PIRSF" id="PIRSF038973">
    <property type="entry name" value="SpoIIM"/>
    <property type="match status" value="1"/>
</dbReference>
<keyword evidence="1 2" id="KW-0812">Transmembrane</keyword>
<comment type="subunit">
    <text evidence="1">Component of the MPD complex composed of SpoIIM, SpoIIP and SpoIID.</text>
</comment>
<proteinExistence type="predicted"/>
<feature type="transmembrane region" description="Helical" evidence="2">
    <location>
        <begin position="113"/>
        <end position="134"/>
    </location>
</feature>
<sequence>MIESIPFMIRKHWGEYRSFYWFSIVLLFMGIIFGAVLVNSLSLPLKNDLYGFIQQFLSQFGEGTADITPRQIFVESVSQHASYVGLMWVLGLSVAGVPFILILLFLKGVVSGFTIGFLVQQMGSDGFFLAFSSILPQNLIIVPAYIIMAVVSISISFSIIKHLFKQSRKTPVPAVIGKSFVIAGCIFVSLCGAAAIEGYLSPLMMRGVMSWTTSLIITL</sequence>
<keyword evidence="1 2" id="KW-0472">Membrane</keyword>
<dbReference type="EMBL" id="RBVX01000018">
    <property type="protein sequence ID" value="RSL32025.1"/>
    <property type="molecule type" value="Genomic_DNA"/>
</dbReference>
<protein>
    <recommendedName>
        <fullName evidence="1">Stage II sporulation protein M</fullName>
    </recommendedName>
</protein>
<evidence type="ECO:0000313" key="4">
    <source>
        <dbReference type="Proteomes" id="UP000275076"/>
    </source>
</evidence>
<dbReference type="NCBIfam" id="TIGR02831">
    <property type="entry name" value="spo_II_M"/>
    <property type="match status" value="1"/>
</dbReference>
<feature type="transmembrane region" description="Helical" evidence="2">
    <location>
        <begin position="140"/>
        <end position="160"/>
    </location>
</feature>
<dbReference type="Pfam" id="PF01944">
    <property type="entry name" value="SpoIIM"/>
    <property type="match status" value="1"/>
</dbReference>
<keyword evidence="1" id="KW-1003">Cell membrane</keyword>
<dbReference type="InterPro" id="IPR002798">
    <property type="entry name" value="SpoIIM-like"/>
</dbReference>
<accession>A0A3R9P3G6</accession>
<feature type="transmembrane region" description="Helical" evidence="2">
    <location>
        <begin position="20"/>
        <end position="41"/>
    </location>
</feature>
<dbReference type="AlphaFoldDB" id="A0A3R9P3G6"/>
<feature type="transmembrane region" description="Helical" evidence="2">
    <location>
        <begin position="83"/>
        <end position="106"/>
    </location>
</feature>
<dbReference type="Proteomes" id="UP000275076">
    <property type="component" value="Unassembled WGS sequence"/>
</dbReference>
<name>A0A3R9P3G6_9BACI</name>
<reference evidence="3 4" key="1">
    <citation type="submission" date="2018-10" db="EMBL/GenBank/DDBJ databases">
        <title>Draft genome sequence of Bacillus salarius IM0101, isolated from a hypersaline soil in Inner Mongolia, China.</title>
        <authorList>
            <person name="Yamprayoonswat W."/>
            <person name="Boonvisut S."/>
            <person name="Jumpathong W."/>
            <person name="Sittihan S."/>
            <person name="Ruangsuj P."/>
            <person name="Wanthongcharoen S."/>
            <person name="Thongpramul N."/>
            <person name="Pimmason S."/>
            <person name="Yu B."/>
            <person name="Yasawong M."/>
        </authorList>
    </citation>
    <scope>NUCLEOTIDE SEQUENCE [LARGE SCALE GENOMIC DNA]</scope>
    <source>
        <strain evidence="3 4">IM0101</strain>
    </source>
</reference>
<feature type="transmembrane region" description="Helical" evidence="2">
    <location>
        <begin position="180"/>
        <end position="200"/>
    </location>
</feature>
<comment type="subcellular location">
    <subcellularLocation>
        <location evidence="1">Cell membrane</location>
        <topology evidence="1">Multi-pass membrane protein</topology>
    </subcellularLocation>
    <text evidence="1">Localizes to the sporulation septum and to the second division site within the mother cell. Before the start of engulfment localizes to the septal midpoint, then spreads throughout the septum prior to becoming enriched at the leading edge of the engulfing membrane, where it remains until the completion of membrane migration. Some remain partially trapped at the septum during engulfment and upon completion of engulfment become dispersed in the outer forespore membrane. Localization of the MPD complex to the septal membrane is dependent on SpoIIB.</text>
</comment>
<evidence type="ECO:0000313" key="3">
    <source>
        <dbReference type="EMBL" id="RSL32025.1"/>
    </source>
</evidence>